<dbReference type="Pfam" id="PF00072">
    <property type="entry name" value="Response_reg"/>
    <property type="match status" value="1"/>
</dbReference>
<evidence type="ECO:0000259" key="3">
    <source>
        <dbReference type="PROSITE" id="PS50110"/>
    </source>
</evidence>
<accession>A0A150WHU6</accession>
<gene>
    <name evidence="4" type="ORF">AZI86_15495</name>
</gene>
<dbReference type="SUPFAM" id="SSF52172">
    <property type="entry name" value="CheY-like"/>
    <property type="match status" value="1"/>
</dbReference>
<dbReference type="PROSITE" id="PS50110">
    <property type="entry name" value="RESPONSE_REGULATORY"/>
    <property type="match status" value="1"/>
</dbReference>
<proteinExistence type="predicted"/>
<dbReference type="Gene3D" id="3.40.50.2300">
    <property type="match status" value="1"/>
</dbReference>
<feature type="modified residue" description="4-aspartylphosphate" evidence="2">
    <location>
        <position position="62"/>
    </location>
</feature>
<comment type="caution">
    <text evidence="4">The sequence shown here is derived from an EMBL/GenBank/DDBJ whole genome shotgun (WGS) entry which is preliminary data.</text>
</comment>
<dbReference type="OrthoDB" id="5293444at2"/>
<dbReference type="GO" id="GO:0000160">
    <property type="term" value="P:phosphorelay signal transduction system"/>
    <property type="evidence" value="ECO:0007669"/>
    <property type="project" value="InterPro"/>
</dbReference>
<dbReference type="PANTHER" id="PTHR44591:SF25">
    <property type="entry name" value="CHEMOTAXIS TWO-COMPONENT RESPONSE REGULATOR"/>
    <property type="match status" value="1"/>
</dbReference>
<evidence type="ECO:0000313" key="5">
    <source>
        <dbReference type="Proteomes" id="UP000075320"/>
    </source>
</evidence>
<dbReference type="InterPro" id="IPR050595">
    <property type="entry name" value="Bact_response_regulator"/>
</dbReference>
<keyword evidence="5" id="KW-1185">Reference proteome</keyword>
<dbReference type="AlphaFoldDB" id="A0A150WHU6"/>
<organism evidence="4 5">
    <name type="scientific">Bdellovibrio bacteriovorus</name>
    <dbReference type="NCBI Taxonomy" id="959"/>
    <lineage>
        <taxon>Bacteria</taxon>
        <taxon>Pseudomonadati</taxon>
        <taxon>Bdellovibrionota</taxon>
        <taxon>Bdellovibrionia</taxon>
        <taxon>Bdellovibrionales</taxon>
        <taxon>Pseudobdellovibrionaceae</taxon>
        <taxon>Bdellovibrio</taxon>
    </lineage>
</organism>
<evidence type="ECO:0000256" key="2">
    <source>
        <dbReference type="PROSITE-ProRule" id="PRU00169"/>
    </source>
</evidence>
<evidence type="ECO:0000313" key="4">
    <source>
        <dbReference type="EMBL" id="KYG63117.1"/>
    </source>
</evidence>
<name>A0A150WHU6_BDEBC</name>
<protein>
    <recommendedName>
        <fullName evidence="3">Response regulatory domain-containing protein</fullName>
    </recommendedName>
</protein>
<evidence type="ECO:0000256" key="1">
    <source>
        <dbReference type="ARBA" id="ARBA00022553"/>
    </source>
</evidence>
<reference evidence="4 5" key="1">
    <citation type="submission" date="2016-03" db="EMBL/GenBank/DDBJ databases">
        <authorList>
            <person name="Ploux O."/>
        </authorList>
    </citation>
    <scope>NUCLEOTIDE SEQUENCE [LARGE SCALE GENOMIC DNA]</scope>
    <source>
        <strain evidence="4 5">R0</strain>
    </source>
</reference>
<dbReference type="EMBL" id="LUKE01000004">
    <property type="protein sequence ID" value="KYG63117.1"/>
    <property type="molecule type" value="Genomic_DNA"/>
</dbReference>
<dbReference type="RefSeq" id="WP_061836192.1">
    <property type="nucleotide sequence ID" value="NZ_LUKE01000004.1"/>
</dbReference>
<feature type="domain" description="Response regulatory" evidence="3">
    <location>
        <begin position="7"/>
        <end position="129"/>
    </location>
</feature>
<sequence>MFPVETRILVIDDMPSIRDLVKNTLRGMGYKNFQEAADGEEGLKTLEKLHNGEQSIQLVISDWNMPKMKGLDLLKHVRATDNFKTLPFVLLTSESERDQVTEAVLAGVSQYIVKPFSAKIFEDKLKAAYAKHNKA</sequence>
<dbReference type="Proteomes" id="UP000075320">
    <property type="component" value="Unassembled WGS sequence"/>
</dbReference>
<keyword evidence="1 2" id="KW-0597">Phosphoprotein</keyword>
<dbReference type="SMART" id="SM00448">
    <property type="entry name" value="REC"/>
    <property type="match status" value="1"/>
</dbReference>
<dbReference type="InterPro" id="IPR001789">
    <property type="entry name" value="Sig_transdc_resp-reg_receiver"/>
</dbReference>
<dbReference type="PANTHER" id="PTHR44591">
    <property type="entry name" value="STRESS RESPONSE REGULATOR PROTEIN 1"/>
    <property type="match status" value="1"/>
</dbReference>
<dbReference type="InterPro" id="IPR011006">
    <property type="entry name" value="CheY-like_superfamily"/>
</dbReference>